<dbReference type="Gene3D" id="1.25.40.10">
    <property type="entry name" value="Tetratricopeptide repeat domain"/>
    <property type="match status" value="1"/>
</dbReference>
<evidence type="ECO:0000313" key="3">
    <source>
        <dbReference type="EMBL" id="RMA40643.1"/>
    </source>
</evidence>
<dbReference type="Gene3D" id="3.40.50.300">
    <property type="entry name" value="P-loop containing nucleotide triphosphate hydrolases"/>
    <property type="match status" value="1"/>
</dbReference>
<dbReference type="Pfam" id="PF13469">
    <property type="entry name" value="Sulfotransfer_3"/>
    <property type="match status" value="1"/>
</dbReference>
<evidence type="ECO:0000256" key="2">
    <source>
        <dbReference type="PROSITE-ProRule" id="PRU00339"/>
    </source>
</evidence>
<gene>
    <name evidence="3" type="ORF">D9R08_18610</name>
</gene>
<evidence type="ECO:0000256" key="1">
    <source>
        <dbReference type="ARBA" id="ARBA00022679"/>
    </source>
</evidence>
<keyword evidence="4" id="KW-1185">Reference proteome</keyword>
<keyword evidence="1 3" id="KW-0808">Transferase</keyword>
<dbReference type="AlphaFoldDB" id="A0A3L9Y2W1"/>
<dbReference type="InterPro" id="IPR019734">
    <property type="entry name" value="TPR_rpt"/>
</dbReference>
<organism evidence="3 4">
    <name type="scientific">Rhodophyticola porphyridii</name>
    <dbReference type="NCBI Taxonomy" id="1852017"/>
    <lineage>
        <taxon>Bacteria</taxon>
        <taxon>Pseudomonadati</taxon>
        <taxon>Pseudomonadota</taxon>
        <taxon>Alphaproteobacteria</taxon>
        <taxon>Rhodobacterales</taxon>
        <taxon>Roseobacteraceae</taxon>
        <taxon>Rhodophyticola</taxon>
    </lineage>
</organism>
<reference evidence="3 4" key="1">
    <citation type="submission" date="2018-10" db="EMBL/GenBank/DDBJ databases">
        <authorList>
            <person name="Jung H.S."/>
            <person name="Jeon C.O."/>
        </authorList>
    </citation>
    <scope>NUCLEOTIDE SEQUENCE [LARGE SCALE GENOMIC DNA]</scope>
    <source>
        <strain evidence="3 4">MA-7-27</strain>
    </source>
</reference>
<name>A0A3L9Y2W1_9RHOB</name>
<dbReference type="EMBL" id="RCNT01000015">
    <property type="protein sequence ID" value="RMA40643.1"/>
    <property type="molecule type" value="Genomic_DNA"/>
</dbReference>
<dbReference type="SUPFAM" id="SSF52540">
    <property type="entry name" value="P-loop containing nucleoside triphosphate hydrolases"/>
    <property type="match status" value="1"/>
</dbReference>
<proteinExistence type="predicted"/>
<keyword evidence="2" id="KW-0802">TPR repeat</keyword>
<comment type="caution">
    <text evidence="3">The sequence shown here is derived from an EMBL/GenBank/DDBJ whole genome shotgun (WGS) entry which is preliminary data.</text>
</comment>
<feature type="repeat" description="TPR" evidence="2">
    <location>
        <begin position="3"/>
        <end position="36"/>
    </location>
</feature>
<dbReference type="SUPFAM" id="SSF48452">
    <property type="entry name" value="TPR-like"/>
    <property type="match status" value="1"/>
</dbReference>
<dbReference type="InterPro" id="IPR027417">
    <property type="entry name" value="P-loop_NTPase"/>
</dbReference>
<dbReference type="PANTHER" id="PTHR12788:SF10">
    <property type="entry name" value="PROTEIN-TYROSINE SULFOTRANSFERASE"/>
    <property type="match status" value="1"/>
</dbReference>
<accession>A0A3L9Y2W1</accession>
<sequence length="375" mass="41868">MPVSLLVRRALLVRALGNFNDAVRDLDRAIQMKPLEGELYRLRSDLVKAQPGDGSLDTLASVAARVPSSHLSAVHLHFARAKVLEDLGDFPAAFRALERGNQGMRAHFPYQISTRLRQVAAVRKSFDGMDMVKMTARASSDFAPIFITGMARSGTTLLEQILTAHPDVQGGGEAALLSRTVRETIGPPEDLRPGAVDVTPKGLADLADRYSKRMLARFGPAPRHTDKSLQTLLYAGPVLAAMPKSHIVLMRRDPRAVAISLYKQVFRRGKQLFSYNLDDIRQYQDSFDALVDFWQSRLNARFHVVAYEDIVQAPEPTIRSLLKRLNLSWTEACLRPEDNAQPIQTLSSVAVRQPINRDGLDRWRPYAPMMGYTVV</sequence>
<dbReference type="GO" id="GO:0008476">
    <property type="term" value="F:protein-tyrosine sulfotransferase activity"/>
    <property type="evidence" value="ECO:0007669"/>
    <property type="project" value="InterPro"/>
</dbReference>
<dbReference type="InterPro" id="IPR011990">
    <property type="entry name" value="TPR-like_helical_dom_sf"/>
</dbReference>
<protein>
    <submittedName>
        <fullName evidence="3">Sulfotransferase</fullName>
    </submittedName>
</protein>
<dbReference type="PANTHER" id="PTHR12788">
    <property type="entry name" value="PROTEIN-TYROSINE SULFOTRANSFERASE 2"/>
    <property type="match status" value="1"/>
</dbReference>
<dbReference type="PROSITE" id="PS50005">
    <property type="entry name" value="TPR"/>
    <property type="match status" value="1"/>
</dbReference>
<dbReference type="InterPro" id="IPR026634">
    <property type="entry name" value="TPST-like"/>
</dbReference>
<dbReference type="Proteomes" id="UP000281343">
    <property type="component" value="Unassembled WGS sequence"/>
</dbReference>
<evidence type="ECO:0000313" key="4">
    <source>
        <dbReference type="Proteomes" id="UP000281343"/>
    </source>
</evidence>